<evidence type="ECO:0000256" key="1">
    <source>
        <dbReference type="SAM" id="Phobius"/>
    </source>
</evidence>
<name>A0ABT2FH51_9GAMM</name>
<protein>
    <submittedName>
        <fullName evidence="2">Uncharacterized protein</fullName>
    </submittedName>
</protein>
<evidence type="ECO:0000313" key="3">
    <source>
        <dbReference type="Proteomes" id="UP001201549"/>
    </source>
</evidence>
<organism evidence="2 3">
    <name type="scientific">Shewanella electrica</name>
    <dbReference type="NCBI Taxonomy" id="515560"/>
    <lineage>
        <taxon>Bacteria</taxon>
        <taxon>Pseudomonadati</taxon>
        <taxon>Pseudomonadota</taxon>
        <taxon>Gammaproteobacteria</taxon>
        <taxon>Alteromonadales</taxon>
        <taxon>Shewanellaceae</taxon>
        <taxon>Shewanella</taxon>
    </lineage>
</organism>
<feature type="transmembrane region" description="Helical" evidence="1">
    <location>
        <begin position="203"/>
        <end position="227"/>
    </location>
</feature>
<reference evidence="2 3" key="1">
    <citation type="submission" date="2022-02" db="EMBL/GenBank/DDBJ databases">
        <authorList>
            <person name="Zhuang L."/>
        </authorList>
    </citation>
    <scope>NUCLEOTIDE SEQUENCE [LARGE SCALE GENOMIC DNA]</scope>
    <source>
        <strain evidence="2 3">C32</strain>
    </source>
</reference>
<accession>A0ABT2FH51</accession>
<keyword evidence="1" id="KW-0472">Membrane</keyword>
<proteinExistence type="predicted"/>
<dbReference type="RefSeq" id="WP_238895044.1">
    <property type="nucleotide sequence ID" value="NZ_JAKOGG010000002.1"/>
</dbReference>
<dbReference type="Proteomes" id="UP001201549">
    <property type="component" value="Unassembled WGS sequence"/>
</dbReference>
<keyword evidence="1" id="KW-1133">Transmembrane helix</keyword>
<evidence type="ECO:0000313" key="2">
    <source>
        <dbReference type="EMBL" id="MCS4555652.1"/>
    </source>
</evidence>
<reference evidence="3" key="2">
    <citation type="submission" date="2023-07" db="EMBL/GenBank/DDBJ databases">
        <title>Shewanella mangrovi sp. nov., an acetaldehyde- degrading bacterium isolated from mangrove sediment.</title>
        <authorList>
            <person name="Liu Y."/>
        </authorList>
    </citation>
    <scope>NUCLEOTIDE SEQUENCE [LARGE SCALE GENOMIC DNA]</scope>
    <source>
        <strain evidence="3">C32</strain>
    </source>
</reference>
<keyword evidence="3" id="KW-1185">Reference proteome</keyword>
<sequence>MKSWVSKYQIRERRSRLKRQISNVNWPPVRDNLHLFIEQLLKDNSPALDEISVEKTNGDCGESGFMGFDSLQVTQKDQLTGSGTWIIEENQKKIEYHKEYGVRLDINHSLSGSINVFLNRSKSEMTVRNNPDLLLFNTNDPLDLTDKRVIKFLKTMLFYSEVTSVGRKSSVWDKAKLAFLELRSHIRRKSASSYIYDLVSKSLLSILSLGLAAAAVYIAYLTLLATLG</sequence>
<dbReference type="EMBL" id="JAKOGG010000002">
    <property type="protein sequence ID" value="MCS4555652.1"/>
    <property type="molecule type" value="Genomic_DNA"/>
</dbReference>
<gene>
    <name evidence="2" type="ORF">L9G74_04320</name>
</gene>
<comment type="caution">
    <text evidence="2">The sequence shown here is derived from an EMBL/GenBank/DDBJ whole genome shotgun (WGS) entry which is preliminary data.</text>
</comment>
<keyword evidence="1" id="KW-0812">Transmembrane</keyword>